<dbReference type="InterPro" id="IPR050346">
    <property type="entry name" value="FMO-like"/>
</dbReference>
<name>A0AAQ3JZ24_9LILI</name>
<keyword evidence="6 7" id="KW-0503">Monooxygenase</keyword>
<keyword evidence="4" id="KW-0521">NADP</keyword>
<dbReference type="EMBL" id="CP136891">
    <property type="protein sequence ID" value="WOK98913.1"/>
    <property type="molecule type" value="Genomic_DNA"/>
</dbReference>
<comment type="cofactor">
    <cofactor evidence="6">
        <name>FAD</name>
        <dbReference type="ChEBI" id="CHEBI:57692"/>
    </cofactor>
</comment>
<comment type="similarity">
    <text evidence="1 6">Belongs to the FMO family.</text>
</comment>
<dbReference type="GO" id="GO:0050660">
    <property type="term" value="F:flavin adenine dinucleotide binding"/>
    <property type="evidence" value="ECO:0007669"/>
    <property type="project" value="InterPro"/>
</dbReference>
<evidence type="ECO:0000256" key="6">
    <source>
        <dbReference type="RuleBase" id="RU361177"/>
    </source>
</evidence>
<dbReference type="InterPro" id="IPR036188">
    <property type="entry name" value="FAD/NAD-bd_sf"/>
</dbReference>
<evidence type="ECO:0000313" key="8">
    <source>
        <dbReference type="Proteomes" id="UP001327560"/>
    </source>
</evidence>
<gene>
    <name evidence="7" type="ORF">Cni_G07625</name>
</gene>
<dbReference type="InterPro" id="IPR020946">
    <property type="entry name" value="Flavin_mOase-like"/>
</dbReference>
<proteinExistence type="inferred from homology"/>
<keyword evidence="8" id="KW-1185">Reference proteome</keyword>
<dbReference type="SUPFAM" id="SSF51905">
    <property type="entry name" value="FAD/NAD(P)-binding domain"/>
    <property type="match status" value="2"/>
</dbReference>
<evidence type="ECO:0000256" key="1">
    <source>
        <dbReference type="ARBA" id="ARBA00009183"/>
    </source>
</evidence>
<dbReference type="PANTHER" id="PTHR23023">
    <property type="entry name" value="DIMETHYLANILINE MONOOXYGENASE"/>
    <property type="match status" value="1"/>
</dbReference>
<keyword evidence="5 6" id="KW-0560">Oxidoreductase</keyword>
<dbReference type="FunFam" id="3.50.50.60:FF:000170">
    <property type="entry name" value="Flavin-containing monooxygenase"/>
    <property type="match status" value="1"/>
</dbReference>
<reference evidence="7 8" key="1">
    <citation type="submission" date="2023-10" db="EMBL/GenBank/DDBJ databases">
        <title>Chromosome-scale genome assembly provides insights into flower coloration mechanisms of Canna indica.</title>
        <authorList>
            <person name="Li C."/>
        </authorList>
    </citation>
    <scope>NUCLEOTIDE SEQUENCE [LARGE SCALE GENOMIC DNA]</scope>
    <source>
        <tissue evidence="7">Flower</tissue>
    </source>
</reference>
<evidence type="ECO:0000256" key="2">
    <source>
        <dbReference type="ARBA" id="ARBA00022630"/>
    </source>
</evidence>
<keyword evidence="3 6" id="KW-0274">FAD</keyword>
<evidence type="ECO:0000313" key="7">
    <source>
        <dbReference type="EMBL" id="WOK98913.1"/>
    </source>
</evidence>
<protein>
    <recommendedName>
        <fullName evidence="6">Flavin-containing monooxygenase</fullName>
        <ecNumber evidence="6">1.-.-.-</ecNumber>
    </recommendedName>
</protein>
<dbReference type="Proteomes" id="UP001327560">
    <property type="component" value="Chromosome 2"/>
</dbReference>
<evidence type="ECO:0000256" key="4">
    <source>
        <dbReference type="ARBA" id="ARBA00022857"/>
    </source>
</evidence>
<dbReference type="AlphaFoldDB" id="A0AAQ3JZ24"/>
<dbReference type="FunFam" id="3.50.50.60:FF:000226">
    <property type="entry name" value="Flavin-containing monooxygenase"/>
    <property type="match status" value="1"/>
</dbReference>
<evidence type="ECO:0000256" key="5">
    <source>
        <dbReference type="ARBA" id="ARBA00023002"/>
    </source>
</evidence>
<sequence>MENRRVGIVGAGISGLTACKHAREKGFDVTVFEAEAGLGGVWTHTLESTRLQSPKHLYQFSDFPWPESVDEVFPEHGQVVEYMEAYARHFDLLRHIRFGSRVVGVEYVGGATEDQMVAWEMWAGNGEAFGGAAKGEWHLMVQGVSGQEETHKVDFLIICVGRFSGVPNIPSFPANKGPEVFDGMTMHSMDYSDMGSARAAELIRGKRVIIVGFSKSAVDIAAECANINGVEFPCTIIRRRNRWVIPSWYAWGIPISFFFLNRFSELLLHKPGEGLLLSLLATLLLPLRWLLSKFAESNFKRAVPIEKYGMVPDHSFAQAIDLCMIALLPDKFYDRVEEGCIIMKKSKSFSFCKNGVIVDGEDDPIKSDIVIFATGFKGDEKLSSIFTSPFFRDILAGSSTSTVPLYRKCIHPRIPQLAIIGYSESLVNLYTFELQSKWLTHFMDGGFRLPSIKSMENDAMEWEKFMKRYSYDNFRKSSISTLHTWFNDQLCRDMGCNPRRKKNFLADWFLPYGPEDYAHLCPTKE</sequence>
<dbReference type="Pfam" id="PF00743">
    <property type="entry name" value="FMO-like"/>
    <property type="match status" value="1"/>
</dbReference>
<dbReference type="PROSITE" id="PS51257">
    <property type="entry name" value="PROKAR_LIPOPROTEIN"/>
    <property type="match status" value="1"/>
</dbReference>
<dbReference type="InterPro" id="IPR000960">
    <property type="entry name" value="Flavin_mOase"/>
</dbReference>
<dbReference type="EC" id="1.-.-.-" evidence="6"/>
<dbReference type="GO" id="GO:0050661">
    <property type="term" value="F:NADP binding"/>
    <property type="evidence" value="ECO:0007669"/>
    <property type="project" value="InterPro"/>
</dbReference>
<evidence type="ECO:0000256" key="3">
    <source>
        <dbReference type="ARBA" id="ARBA00022827"/>
    </source>
</evidence>
<accession>A0AAQ3JZ24</accession>
<keyword evidence="2 6" id="KW-0285">Flavoprotein</keyword>
<dbReference type="PIRSF" id="PIRSF000332">
    <property type="entry name" value="FMO"/>
    <property type="match status" value="1"/>
</dbReference>
<organism evidence="7 8">
    <name type="scientific">Canna indica</name>
    <name type="common">Indian-shot</name>
    <dbReference type="NCBI Taxonomy" id="4628"/>
    <lineage>
        <taxon>Eukaryota</taxon>
        <taxon>Viridiplantae</taxon>
        <taxon>Streptophyta</taxon>
        <taxon>Embryophyta</taxon>
        <taxon>Tracheophyta</taxon>
        <taxon>Spermatophyta</taxon>
        <taxon>Magnoliopsida</taxon>
        <taxon>Liliopsida</taxon>
        <taxon>Zingiberales</taxon>
        <taxon>Cannaceae</taxon>
        <taxon>Canna</taxon>
    </lineage>
</organism>
<dbReference type="GO" id="GO:0004499">
    <property type="term" value="F:N,N-dimethylaniline monooxygenase activity"/>
    <property type="evidence" value="ECO:0007669"/>
    <property type="project" value="InterPro"/>
</dbReference>
<dbReference type="Gene3D" id="3.50.50.60">
    <property type="entry name" value="FAD/NAD(P)-binding domain"/>
    <property type="match status" value="2"/>
</dbReference>